<protein>
    <submittedName>
        <fullName evidence="2">DUF808 family protein</fullName>
    </submittedName>
</protein>
<dbReference type="PANTHER" id="PTHR30503">
    <property type="entry name" value="INNER MEMBRANE PROTEIN YEDI"/>
    <property type="match status" value="1"/>
</dbReference>
<gene>
    <name evidence="2" type="ORF">ACFPDQ_03010</name>
</gene>
<proteinExistence type="predicted"/>
<dbReference type="PANTHER" id="PTHR30503:SF3">
    <property type="entry name" value="INNER MEMBRANE PROTEIN YEDI"/>
    <property type="match status" value="1"/>
</dbReference>
<name>A0ABV9TAG3_9GAMM</name>
<dbReference type="EMBL" id="JBHSJH010000001">
    <property type="protein sequence ID" value="MFC4892017.1"/>
    <property type="molecule type" value="Genomic_DNA"/>
</dbReference>
<reference evidence="3" key="1">
    <citation type="journal article" date="2019" name="Int. J. Syst. Evol. Microbiol.">
        <title>The Global Catalogue of Microorganisms (GCM) 10K type strain sequencing project: providing services to taxonomists for standard genome sequencing and annotation.</title>
        <authorList>
            <consortium name="The Broad Institute Genomics Platform"/>
            <consortium name="The Broad Institute Genome Sequencing Center for Infectious Disease"/>
            <person name="Wu L."/>
            <person name="Ma J."/>
        </authorList>
    </citation>
    <scope>NUCLEOTIDE SEQUENCE [LARGE SCALE GENOMIC DNA]</scope>
    <source>
        <strain evidence="3">CGMCC 1.13718</strain>
    </source>
</reference>
<dbReference type="PIRSF" id="PIRSF016660">
    <property type="entry name" value="YedI"/>
    <property type="match status" value="1"/>
</dbReference>
<evidence type="ECO:0000313" key="2">
    <source>
        <dbReference type="EMBL" id="MFC4892017.1"/>
    </source>
</evidence>
<evidence type="ECO:0000313" key="3">
    <source>
        <dbReference type="Proteomes" id="UP001595926"/>
    </source>
</evidence>
<evidence type="ECO:0000256" key="1">
    <source>
        <dbReference type="SAM" id="Phobius"/>
    </source>
</evidence>
<feature type="transmembrane region" description="Helical" evidence="1">
    <location>
        <begin position="70"/>
        <end position="99"/>
    </location>
</feature>
<keyword evidence="1" id="KW-1133">Transmembrane helix</keyword>
<keyword evidence="3" id="KW-1185">Reference proteome</keyword>
<sequence>MATGIVALLDDIALLADDTATATRHVATATAPILGDDVAVNAGAATGFSAKRELIVIWAITKGALRNKLIILPFAFILSFYIPIVITLTLIAGGIFLLYEGGEKVEEYLHIKLGYSEHHKENLKASTPENVIDVERKKIKSAILTDFILSIEIVVISMNAVQNKELVVQIASVTIISFAAVFFVYGLVALIVRMDDLGLAIQKKGYTKIGEVFIISMPKVIKGLSILGTIAMFLVGGGILTHNIPIIHEYSHITNINIINDAIVGLVGSAIVVSFVEIYLKIFNFLTKHKG</sequence>
<accession>A0ABV9TAG3</accession>
<dbReference type="RefSeq" id="WP_119330268.1">
    <property type="nucleotide sequence ID" value="NZ_JBHSJH010000001.1"/>
</dbReference>
<feature type="transmembrane region" description="Helical" evidence="1">
    <location>
        <begin position="167"/>
        <end position="192"/>
    </location>
</feature>
<keyword evidence="1" id="KW-0812">Transmembrane</keyword>
<feature type="transmembrane region" description="Helical" evidence="1">
    <location>
        <begin position="262"/>
        <end position="280"/>
    </location>
</feature>
<dbReference type="InterPro" id="IPR008526">
    <property type="entry name" value="YedI"/>
</dbReference>
<comment type="caution">
    <text evidence="2">The sequence shown here is derived from an EMBL/GenBank/DDBJ whole genome shotgun (WGS) entry which is preliminary data.</text>
</comment>
<feature type="transmembrane region" description="Helical" evidence="1">
    <location>
        <begin position="224"/>
        <end position="242"/>
    </location>
</feature>
<dbReference type="Proteomes" id="UP001595926">
    <property type="component" value="Unassembled WGS sequence"/>
</dbReference>
<dbReference type="Pfam" id="PF05661">
    <property type="entry name" value="DUF808"/>
    <property type="match status" value="1"/>
</dbReference>
<organism evidence="2 3">
    <name type="scientific">Pseudofrancisella aestuarii</name>
    <dbReference type="NCBI Taxonomy" id="2670347"/>
    <lineage>
        <taxon>Bacteria</taxon>
        <taxon>Pseudomonadati</taxon>
        <taxon>Pseudomonadota</taxon>
        <taxon>Gammaproteobacteria</taxon>
        <taxon>Thiotrichales</taxon>
        <taxon>Francisellaceae</taxon>
        <taxon>Pseudofrancisella</taxon>
    </lineage>
</organism>
<keyword evidence="1" id="KW-0472">Membrane</keyword>